<comment type="cofactor">
    <cofactor evidence="1 8">
        <name>Mg(2+)</name>
        <dbReference type="ChEBI" id="CHEBI:18420"/>
    </cofactor>
</comment>
<evidence type="ECO:0000256" key="1">
    <source>
        <dbReference type="ARBA" id="ARBA00001946"/>
    </source>
</evidence>
<comment type="similarity">
    <text evidence="8">Belongs to the CRISPR-associated endoribonuclease Cas2 protein family.</text>
</comment>
<dbReference type="Pfam" id="PF09827">
    <property type="entry name" value="CRISPR_Cas2"/>
    <property type="match status" value="1"/>
</dbReference>
<dbReference type="InterPro" id="IPR019199">
    <property type="entry name" value="Virulence_VapD/CRISPR_Cas2"/>
</dbReference>
<keyword evidence="6 8" id="KW-0460">Magnesium</keyword>
<dbReference type="AlphaFoldDB" id="A0AA37BRQ2"/>
<reference evidence="9" key="2">
    <citation type="submission" date="2022-09" db="EMBL/GenBank/DDBJ databases">
        <authorList>
            <person name="Sun Q."/>
            <person name="Ohkuma M."/>
        </authorList>
    </citation>
    <scope>NUCLEOTIDE SEQUENCE</scope>
    <source>
        <strain evidence="9">JCM 13583</strain>
    </source>
</reference>
<dbReference type="GO" id="GO:0046872">
    <property type="term" value="F:metal ion binding"/>
    <property type="evidence" value="ECO:0007669"/>
    <property type="project" value="UniProtKB-UniRule"/>
</dbReference>
<organism evidence="9 10">
    <name type="scientific">Thermogymnomonas acidicola</name>
    <dbReference type="NCBI Taxonomy" id="399579"/>
    <lineage>
        <taxon>Archaea</taxon>
        <taxon>Methanobacteriati</taxon>
        <taxon>Thermoplasmatota</taxon>
        <taxon>Thermoplasmata</taxon>
        <taxon>Thermoplasmatales</taxon>
        <taxon>Thermogymnomonas</taxon>
    </lineage>
</organism>
<dbReference type="CDD" id="cd09725">
    <property type="entry name" value="Cas2_I_II_III"/>
    <property type="match status" value="1"/>
</dbReference>
<keyword evidence="3 8" id="KW-0479">Metal-binding</keyword>
<protein>
    <recommendedName>
        <fullName evidence="8">CRISPR-associated endoribonuclease Cas2</fullName>
        <ecNumber evidence="8">3.1.-.-</ecNumber>
    </recommendedName>
</protein>
<comment type="subunit">
    <text evidence="8">Homodimer, forms a heterotetramer with a Cas1 homodimer.</text>
</comment>
<dbReference type="GO" id="GO:0051607">
    <property type="term" value="P:defense response to virus"/>
    <property type="evidence" value="ECO:0007669"/>
    <property type="project" value="UniProtKB-UniRule"/>
</dbReference>
<evidence type="ECO:0000313" key="9">
    <source>
        <dbReference type="EMBL" id="GGM75422.1"/>
    </source>
</evidence>
<keyword evidence="4 8" id="KW-0255">Endonuclease</keyword>
<dbReference type="GO" id="GO:0043571">
    <property type="term" value="P:maintenance of CRISPR repeat elements"/>
    <property type="evidence" value="ECO:0007669"/>
    <property type="project" value="UniProtKB-UniRule"/>
</dbReference>
<dbReference type="RefSeq" id="WP_075056796.1">
    <property type="nucleotide sequence ID" value="NZ_BMNY01000001.1"/>
</dbReference>
<evidence type="ECO:0000256" key="4">
    <source>
        <dbReference type="ARBA" id="ARBA00022759"/>
    </source>
</evidence>
<comment type="caution">
    <text evidence="9">The sequence shown here is derived from an EMBL/GenBank/DDBJ whole genome shotgun (WGS) entry which is preliminary data.</text>
</comment>
<gene>
    <name evidence="8" type="primary">cas2</name>
    <name evidence="9" type="ORF">GCM10007108_11720</name>
</gene>
<keyword evidence="10" id="KW-1185">Reference proteome</keyword>
<dbReference type="EMBL" id="BMNY01000001">
    <property type="protein sequence ID" value="GGM75422.1"/>
    <property type="molecule type" value="Genomic_DNA"/>
</dbReference>
<sequence length="87" mass="10083">MFVVLVYDVNASKDARISKICKPYLLHIQNSVFMGDITLGNLRILLDKLKGEIDRESEVLDIFILRSRKTVRRITIGESRVRHENVI</sequence>
<dbReference type="InterPro" id="IPR021127">
    <property type="entry name" value="CRISPR_associated_Cas2"/>
</dbReference>
<comment type="function">
    <text evidence="8">CRISPR (clustered regularly interspaced short palindromic repeat), is an adaptive immune system that provides protection against mobile genetic elements (viruses, transposable elements and conjugative plasmids). CRISPR clusters contain sequences complementary to antecedent mobile elements and target invading nucleic acids. CRISPR clusters are transcribed and processed into CRISPR RNA (crRNA). Functions as a ssRNA-specific endoribonuclease. Involved in the integration of spacer DNA into the CRISPR cassette.</text>
</comment>
<proteinExistence type="inferred from homology"/>
<evidence type="ECO:0000256" key="3">
    <source>
        <dbReference type="ARBA" id="ARBA00022723"/>
    </source>
</evidence>
<dbReference type="NCBIfam" id="TIGR01573">
    <property type="entry name" value="cas2"/>
    <property type="match status" value="1"/>
</dbReference>
<dbReference type="SUPFAM" id="SSF143430">
    <property type="entry name" value="TTP0101/SSO1404-like"/>
    <property type="match status" value="1"/>
</dbReference>
<reference evidence="9" key="1">
    <citation type="journal article" date="2014" name="Int. J. Syst. Evol. Microbiol.">
        <title>Complete genome sequence of Corynebacterium casei LMG S-19264T (=DSM 44701T), isolated from a smear-ripened cheese.</title>
        <authorList>
            <consortium name="US DOE Joint Genome Institute (JGI-PGF)"/>
            <person name="Walter F."/>
            <person name="Albersmeier A."/>
            <person name="Kalinowski J."/>
            <person name="Ruckert C."/>
        </authorList>
    </citation>
    <scope>NUCLEOTIDE SEQUENCE</scope>
    <source>
        <strain evidence="9">JCM 13583</strain>
    </source>
</reference>
<dbReference type="EC" id="3.1.-.-" evidence="8"/>
<keyword evidence="5 8" id="KW-0378">Hydrolase</keyword>
<keyword evidence="2 8" id="KW-0540">Nuclease</keyword>
<evidence type="ECO:0000256" key="5">
    <source>
        <dbReference type="ARBA" id="ARBA00022801"/>
    </source>
</evidence>
<keyword evidence="7 8" id="KW-0051">Antiviral defense</keyword>
<dbReference type="Proteomes" id="UP000632195">
    <property type="component" value="Unassembled WGS sequence"/>
</dbReference>
<dbReference type="GO" id="GO:0016787">
    <property type="term" value="F:hydrolase activity"/>
    <property type="evidence" value="ECO:0007669"/>
    <property type="project" value="UniProtKB-KW"/>
</dbReference>
<dbReference type="PANTHER" id="PTHR34405:SF3">
    <property type="entry name" value="CRISPR-ASSOCIATED ENDORIBONUCLEASE CAS2 3"/>
    <property type="match status" value="1"/>
</dbReference>
<feature type="binding site" evidence="8">
    <location>
        <position position="8"/>
    </location>
    <ligand>
        <name>Mg(2+)</name>
        <dbReference type="ChEBI" id="CHEBI:18420"/>
        <note>catalytic</note>
    </ligand>
</feature>
<evidence type="ECO:0000256" key="6">
    <source>
        <dbReference type="ARBA" id="ARBA00022842"/>
    </source>
</evidence>
<evidence type="ECO:0000313" key="10">
    <source>
        <dbReference type="Proteomes" id="UP000632195"/>
    </source>
</evidence>
<evidence type="ECO:0000256" key="8">
    <source>
        <dbReference type="HAMAP-Rule" id="MF_01471"/>
    </source>
</evidence>
<dbReference type="GO" id="GO:0004521">
    <property type="term" value="F:RNA endonuclease activity"/>
    <property type="evidence" value="ECO:0007669"/>
    <property type="project" value="InterPro"/>
</dbReference>
<accession>A0AA37BRQ2</accession>
<dbReference type="PANTHER" id="PTHR34405">
    <property type="entry name" value="CRISPR-ASSOCIATED ENDORIBONUCLEASE CAS2"/>
    <property type="match status" value="1"/>
</dbReference>
<evidence type="ECO:0000256" key="2">
    <source>
        <dbReference type="ARBA" id="ARBA00022722"/>
    </source>
</evidence>
<name>A0AA37BRQ2_9ARCH</name>
<dbReference type="HAMAP" id="MF_01471">
    <property type="entry name" value="Cas2"/>
    <property type="match status" value="1"/>
</dbReference>
<evidence type="ECO:0000256" key="7">
    <source>
        <dbReference type="ARBA" id="ARBA00023118"/>
    </source>
</evidence>
<dbReference type="Gene3D" id="3.30.70.240">
    <property type="match status" value="1"/>
</dbReference>